<organism evidence="6 7">
    <name type="scientific">Trichodelitschia bisporula</name>
    <dbReference type="NCBI Taxonomy" id="703511"/>
    <lineage>
        <taxon>Eukaryota</taxon>
        <taxon>Fungi</taxon>
        <taxon>Dikarya</taxon>
        <taxon>Ascomycota</taxon>
        <taxon>Pezizomycotina</taxon>
        <taxon>Dothideomycetes</taxon>
        <taxon>Dothideomycetes incertae sedis</taxon>
        <taxon>Phaeotrichales</taxon>
        <taxon>Phaeotrichaceae</taxon>
        <taxon>Trichodelitschia</taxon>
    </lineage>
</organism>
<dbReference type="Proteomes" id="UP000799640">
    <property type="component" value="Unassembled WGS sequence"/>
</dbReference>
<dbReference type="Gene3D" id="1.20.120.550">
    <property type="entry name" value="Membrane associated eicosanoid/glutathione metabolism-like domain"/>
    <property type="match status" value="1"/>
</dbReference>
<sequence>MPSPIIGPVVGLTLWTFLVEGWMYATRLPALAGKPMPPTTTIEDINKIVPPSTRWKADNYNHLHEQPTVFYALALSLAHVGASQTDVRLAWTYVGIRVLHTLVQCLGNKIILRFQVFISSSAVLLAIAAKLGLALYKQKLLF</sequence>
<dbReference type="InterPro" id="IPR023352">
    <property type="entry name" value="MAPEG-like_dom_sf"/>
</dbReference>
<comment type="subcellular location">
    <subcellularLocation>
        <location evidence="1">Membrane</location>
    </subcellularLocation>
</comment>
<proteinExistence type="predicted"/>
<name>A0A6G1I5V2_9PEZI</name>
<dbReference type="AlphaFoldDB" id="A0A6G1I5V2"/>
<evidence type="ECO:0000256" key="3">
    <source>
        <dbReference type="ARBA" id="ARBA00022989"/>
    </source>
</evidence>
<dbReference type="SUPFAM" id="SSF161084">
    <property type="entry name" value="MAPEG domain-like"/>
    <property type="match status" value="1"/>
</dbReference>
<accession>A0A6G1I5V2</accession>
<gene>
    <name evidence="6" type="ORF">EJ06DRAFT_527048</name>
</gene>
<dbReference type="OrthoDB" id="4456959at2759"/>
<evidence type="ECO:0000256" key="5">
    <source>
        <dbReference type="SAM" id="Phobius"/>
    </source>
</evidence>
<reference evidence="6" key="1">
    <citation type="journal article" date="2020" name="Stud. Mycol.">
        <title>101 Dothideomycetes genomes: a test case for predicting lifestyles and emergence of pathogens.</title>
        <authorList>
            <person name="Haridas S."/>
            <person name="Albert R."/>
            <person name="Binder M."/>
            <person name="Bloem J."/>
            <person name="Labutti K."/>
            <person name="Salamov A."/>
            <person name="Andreopoulos B."/>
            <person name="Baker S."/>
            <person name="Barry K."/>
            <person name="Bills G."/>
            <person name="Bluhm B."/>
            <person name="Cannon C."/>
            <person name="Castanera R."/>
            <person name="Culley D."/>
            <person name="Daum C."/>
            <person name="Ezra D."/>
            <person name="Gonzalez J."/>
            <person name="Henrissat B."/>
            <person name="Kuo A."/>
            <person name="Liang C."/>
            <person name="Lipzen A."/>
            <person name="Lutzoni F."/>
            <person name="Magnuson J."/>
            <person name="Mondo S."/>
            <person name="Nolan M."/>
            <person name="Ohm R."/>
            <person name="Pangilinan J."/>
            <person name="Park H.-J."/>
            <person name="Ramirez L."/>
            <person name="Alfaro M."/>
            <person name="Sun H."/>
            <person name="Tritt A."/>
            <person name="Yoshinaga Y."/>
            <person name="Zwiers L.-H."/>
            <person name="Turgeon B."/>
            <person name="Goodwin S."/>
            <person name="Spatafora J."/>
            <person name="Crous P."/>
            <person name="Grigoriev I."/>
        </authorList>
    </citation>
    <scope>NUCLEOTIDE SEQUENCE</scope>
    <source>
        <strain evidence="6">CBS 262.69</strain>
    </source>
</reference>
<feature type="transmembrane region" description="Helical" evidence="5">
    <location>
        <begin position="116"/>
        <end position="136"/>
    </location>
</feature>
<feature type="transmembrane region" description="Helical" evidence="5">
    <location>
        <begin position="6"/>
        <end position="25"/>
    </location>
</feature>
<keyword evidence="7" id="KW-1185">Reference proteome</keyword>
<dbReference type="InterPro" id="IPR001129">
    <property type="entry name" value="Membr-assoc_MAPEG"/>
</dbReference>
<dbReference type="Pfam" id="PF01124">
    <property type="entry name" value="MAPEG"/>
    <property type="match status" value="1"/>
</dbReference>
<dbReference type="GO" id="GO:0016020">
    <property type="term" value="C:membrane"/>
    <property type="evidence" value="ECO:0007669"/>
    <property type="project" value="UniProtKB-SubCell"/>
</dbReference>
<keyword evidence="3 5" id="KW-1133">Transmembrane helix</keyword>
<evidence type="ECO:0000313" key="7">
    <source>
        <dbReference type="Proteomes" id="UP000799640"/>
    </source>
</evidence>
<protein>
    <recommendedName>
        <fullName evidence="8">Membrane-associated proteins in eicosanoid and glutathione metabolism</fullName>
    </recommendedName>
</protein>
<dbReference type="EMBL" id="ML996689">
    <property type="protein sequence ID" value="KAF2403427.1"/>
    <property type="molecule type" value="Genomic_DNA"/>
</dbReference>
<evidence type="ECO:0000256" key="4">
    <source>
        <dbReference type="ARBA" id="ARBA00023136"/>
    </source>
</evidence>
<keyword evidence="4 5" id="KW-0472">Membrane</keyword>
<evidence type="ECO:0000313" key="6">
    <source>
        <dbReference type="EMBL" id="KAF2403427.1"/>
    </source>
</evidence>
<evidence type="ECO:0000256" key="1">
    <source>
        <dbReference type="ARBA" id="ARBA00004370"/>
    </source>
</evidence>
<evidence type="ECO:0008006" key="8">
    <source>
        <dbReference type="Google" id="ProtNLM"/>
    </source>
</evidence>
<keyword evidence="2 5" id="KW-0812">Transmembrane</keyword>
<evidence type="ECO:0000256" key="2">
    <source>
        <dbReference type="ARBA" id="ARBA00022692"/>
    </source>
</evidence>